<evidence type="ECO:0000313" key="3">
    <source>
        <dbReference type="Proteomes" id="UP000016743"/>
    </source>
</evidence>
<keyword evidence="3" id="KW-1185">Reference proteome</keyword>
<feature type="compositionally biased region" description="Basic and acidic residues" evidence="1">
    <location>
        <begin position="142"/>
        <end position="160"/>
    </location>
</feature>
<reference evidence="2 3" key="1">
    <citation type="journal article" date="2013" name="Genome Announc.">
        <title>Complete Genome Sequence of Leifsonia xyli subsp. cynodontis Strain DSM46306, a Gram-Positive Bacterial Pathogen of Grasses.</title>
        <authorList>
            <person name="Monteiro-Vitorello C.B."/>
            <person name="Zerillo M.M."/>
            <person name="Van Sluys M.A."/>
            <person name="Camargo L.E."/>
            <person name="Kitajima J.P."/>
        </authorList>
    </citation>
    <scope>NUCLEOTIDE SEQUENCE [LARGE SCALE GENOMIC DNA]</scope>
    <source>
        <strain evidence="2 3">DSM 46306</strain>
    </source>
</reference>
<feature type="region of interest" description="Disordered" evidence="1">
    <location>
        <begin position="60"/>
        <end position="83"/>
    </location>
</feature>
<dbReference type="AlphaFoldDB" id="U3P9H7"/>
<proteinExistence type="predicted"/>
<dbReference type="HOGENOM" id="CLU_1650035_0_0_11"/>
<sequence>MQQVAVRGVQFQDAEAGVHRAARGGAEVGDDPVDAVVVELGRGVQVAERDRRRCHGRPAALRGRDRAGPVLEAPGRPGGALPARVGELDARDRALLGDKGGDGPPRFGLFVRPDAGVARGDTPLRADCGRFGEDDAAAAGGDRTEVDELPGLRDARAVQH</sequence>
<protein>
    <submittedName>
        <fullName evidence="2">Uncharacterized protein</fullName>
    </submittedName>
</protein>
<feature type="compositionally biased region" description="Basic and acidic residues" evidence="1">
    <location>
        <begin position="122"/>
        <end position="133"/>
    </location>
</feature>
<dbReference type="Proteomes" id="UP000016743">
    <property type="component" value="Chromosome"/>
</dbReference>
<dbReference type="KEGG" id="lxy:O159_22120"/>
<dbReference type="EMBL" id="CP006734">
    <property type="protein sequence ID" value="AGW42184.1"/>
    <property type="molecule type" value="Genomic_DNA"/>
</dbReference>
<evidence type="ECO:0000313" key="2">
    <source>
        <dbReference type="EMBL" id="AGW42184.1"/>
    </source>
</evidence>
<evidence type="ECO:0000256" key="1">
    <source>
        <dbReference type="SAM" id="MobiDB-lite"/>
    </source>
</evidence>
<accession>U3P9H7</accession>
<feature type="region of interest" description="Disordered" evidence="1">
    <location>
        <begin position="114"/>
        <end position="160"/>
    </location>
</feature>
<gene>
    <name evidence="2" type="ORF">O159_22120</name>
</gene>
<organism evidence="2 3">
    <name type="scientific">Leifsonia xyli subsp. cynodontis DSM 46306</name>
    <dbReference type="NCBI Taxonomy" id="1389489"/>
    <lineage>
        <taxon>Bacteria</taxon>
        <taxon>Bacillati</taxon>
        <taxon>Actinomycetota</taxon>
        <taxon>Actinomycetes</taxon>
        <taxon>Micrococcales</taxon>
        <taxon>Microbacteriaceae</taxon>
        <taxon>Leifsonia</taxon>
    </lineage>
</organism>
<name>U3P9H7_LEIXC</name>